<name>A0A1I3TII1_9SPHI</name>
<sequence length="100" mass="10791">MPGRAAQLHALIDKGFFKRPKTARQAFAKLNPGIPESTFGNYTEELTKITGTLSKGKFAKLLNKLEPKGKSTAVRFVVKAANQADYGNPNSSINIAAAKK</sequence>
<proteinExistence type="predicted"/>
<dbReference type="Proteomes" id="UP000198670">
    <property type="component" value="Unassembled WGS sequence"/>
</dbReference>
<evidence type="ECO:0000313" key="1">
    <source>
        <dbReference type="EMBL" id="SFJ69441.1"/>
    </source>
</evidence>
<accession>A0A1I3TII1</accession>
<dbReference type="STRING" id="1477437.SAMN05444682_112149"/>
<evidence type="ECO:0000313" key="2">
    <source>
        <dbReference type="Proteomes" id="UP000198670"/>
    </source>
</evidence>
<dbReference type="AlphaFoldDB" id="A0A1I3TII1"/>
<organism evidence="1 2">
    <name type="scientific">Parapedobacter indicus</name>
    <dbReference type="NCBI Taxonomy" id="1477437"/>
    <lineage>
        <taxon>Bacteria</taxon>
        <taxon>Pseudomonadati</taxon>
        <taxon>Bacteroidota</taxon>
        <taxon>Sphingobacteriia</taxon>
        <taxon>Sphingobacteriales</taxon>
        <taxon>Sphingobacteriaceae</taxon>
        <taxon>Parapedobacter</taxon>
    </lineage>
</organism>
<reference evidence="1 2" key="1">
    <citation type="submission" date="2016-10" db="EMBL/GenBank/DDBJ databases">
        <authorList>
            <person name="de Groot N.N."/>
        </authorList>
    </citation>
    <scope>NUCLEOTIDE SEQUENCE [LARGE SCALE GENOMIC DNA]</scope>
    <source>
        <strain evidence="1 2">RK1</strain>
    </source>
</reference>
<dbReference type="OrthoDB" id="1262282at2"/>
<dbReference type="EMBL" id="FOQO01000012">
    <property type="protein sequence ID" value="SFJ69441.1"/>
    <property type="molecule type" value="Genomic_DNA"/>
</dbReference>
<keyword evidence="2" id="KW-1185">Reference proteome</keyword>
<gene>
    <name evidence="1" type="ORF">SAMN05444682_112149</name>
</gene>
<dbReference type="RefSeq" id="WP_143072989.1">
    <property type="nucleotide sequence ID" value="NZ_FOQO01000012.1"/>
</dbReference>
<protein>
    <submittedName>
        <fullName evidence="1">Uncharacterized protein</fullName>
    </submittedName>
</protein>